<reference evidence="1 2" key="1">
    <citation type="journal article" date="2011" name="Stand. Genomic Sci.">
        <title>Complete genome sequence of Haliscomenobacter hydrossis type strain (O).</title>
        <authorList>
            <consortium name="US DOE Joint Genome Institute (JGI-PGF)"/>
            <person name="Daligault H."/>
            <person name="Lapidus A."/>
            <person name="Zeytun A."/>
            <person name="Nolan M."/>
            <person name="Lucas S."/>
            <person name="Del Rio T.G."/>
            <person name="Tice H."/>
            <person name="Cheng J.F."/>
            <person name="Tapia R."/>
            <person name="Han C."/>
            <person name="Goodwin L."/>
            <person name="Pitluck S."/>
            <person name="Liolios K."/>
            <person name="Pagani I."/>
            <person name="Ivanova N."/>
            <person name="Huntemann M."/>
            <person name="Mavromatis K."/>
            <person name="Mikhailova N."/>
            <person name="Pati A."/>
            <person name="Chen A."/>
            <person name="Palaniappan K."/>
            <person name="Land M."/>
            <person name="Hauser L."/>
            <person name="Brambilla E.M."/>
            <person name="Rohde M."/>
            <person name="Verbarg S."/>
            <person name="Goker M."/>
            <person name="Bristow J."/>
            <person name="Eisen J.A."/>
            <person name="Markowitz V."/>
            <person name="Hugenholtz P."/>
            <person name="Kyrpides N.C."/>
            <person name="Klenk H.P."/>
            <person name="Woyke T."/>
        </authorList>
    </citation>
    <scope>NUCLEOTIDE SEQUENCE [LARGE SCALE GENOMIC DNA]</scope>
    <source>
        <strain evidence="2">ATCC 27775 / DSM 1100 / LMG 10767 / O</strain>
    </source>
</reference>
<proteinExistence type="predicted"/>
<keyword evidence="2" id="KW-1185">Reference proteome</keyword>
<name>F4L1R0_HALH1</name>
<accession>F4L1R0</accession>
<dbReference type="AlphaFoldDB" id="F4L1R0"/>
<dbReference type="OrthoDB" id="9553460at2"/>
<dbReference type="RefSeq" id="WP_013764123.1">
    <property type="nucleotide sequence ID" value="NC_015510.1"/>
</dbReference>
<evidence type="ECO:0000313" key="1">
    <source>
        <dbReference type="EMBL" id="AEE49569.1"/>
    </source>
</evidence>
<gene>
    <name evidence="1" type="ordered locus">Halhy_1680</name>
</gene>
<evidence type="ECO:0000313" key="2">
    <source>
        <dbReference type="Proteomes" id="UP000008461"/>
    </source>
</evidence>
<dbReference type="HOGENOM" id="CLU_942347_0_0_10"/>
<reference key="2">
    <citation type="submission" date="2011-04" db="EMBL/GenBank/DDBJ databases">
        <title>Complete sequence of chromosome of Haliscomenobacter hydrossis DSM 1100.</title>
        <authorList>
            <consortium name="US DOE Joint Genome Institute (JGI-PGF)"/>
            <person name="Lucas S."/>
            <person name="Han J."/>
            <person name="Lapidus A."/>
            <person name="Bruce D."/>
            <person name="Goodwin L."/>
            <person name="Pitluck S."/>
            <person name="Peters L."/>
            <person name="Kyrpides N."/>
            <person name="Mavromatis K."/>
            <person name="Ivanova N."/>
            <person name="Ovchinnikova G."/>
            <person name="Pagani I."/>
            <person name="Daligault H."/>
            <person name="Detter J.C."/>
            <person name="Han C."/>
            <person name="Land M."/>
            <person name="Hauser L."/>
            <person name="Markowitz V."/>
            <person name="Cheng J.-F."/>
            <person name="Hugenholtz P."/>
            <person name="Woyke T."/>
            <person name="Wu D."/>
            <person name="Verbarg S."/>
            <person name="Frueling A."/>
            <person name="Brambilla E."/>
            <person name="Klenk H.-P."/>
            <person name="Eisen J.A."/>
        </authorList>
    </citation>
    <scope>NUCLEOTIDE SEQUENCE</scope>
    <source>
        <strain>DSM 1100</strain>
    </source>
</reference>
<dbReference type="STRING" id="760192.Halhy_1680"/>
<organism evidence="1 2">
    <name type="scientific">Haliscomenobacter hydrossis (strain ATCC 27775 / DSM 1100 / LMG 10767 / O)</name>
    <dbReference type="NCBI Taxonomy" id="760192"/>
    <lineage>
        <taxon>Bacteria</taxon>
        <taxon>Pseudomonadati</taxon>
        <taxon>Bacteroidota</taxon>
        <taxon>Saprospiria</taxon>
        <taxon>Saprospirales</taxon>
        <taxon>Haliscomenobacteraceae</taxon>
        <taxon>Haliscomenobacter</taxon>
    </lineage>
</organism>
<dbReference type="KEGG" id="hhy:Halhy_1680"/>
<protein>
    <submittedName>
        <fullName evidence="1">Uncharacterized protein</fullName>
    </submittedName>
</protein>
<dbReference type="Proteomes" id="UP000008461">
    <property type="component" value="Chromosome"/>
</dbReference>
<dbReference type="eggNOG" id="ENOG5034BAX">
    <property type="taxonomic scope" value="Bacteria"/>
</dbReference>
<dbReference type="EMBL" id="CP002691">
    <property type="protein sequence ID" value="AEE49569.1"/>
    <property type="molecule type" value="Genomic_DNA"/>
</dbReference>
<sequence>MNAVFEPSLLFIADEDWWDDEKRDAFLEHLLDHLEMLDEYDICKIWWTDELQTILVGDPNMHPWFGSDLRNPLIVTIHQKFYQHTDSCFEFPPVCDITPPLVVNYTNPDAHESFLKLVHALIDLEENFYFCVGLYNRLSIGAAYSFTCDCHSHQLQPTILNAAEDWLNFLDAVAQFFPTSIEAFDSNFIKGLELVRRKFFAGAEYRFDFEFSKAFKKSVIHRTTHREAIFMAIVKKLTSTSAESGSSDLHDEFLSKIKEWRIRVTQRPSSTRIHYAVQDKKIIFLKYYGEGEHDDGL</sequence>